<accession>A0ABQ3L2K9</accession>
<dbReference type="EMBL" id="BNAO01000001">
    <property type="protein sequence ID" value="GHG60765.1"/>
    <property type="molecule type" value="Genomic_DNA"/>
</dbReference>
<dbReference type="NCBIfam" id="TIGR00254">
    <property type="entry name" value="GGDEF"/>
    <property type="match status" value="1"/>
</dbReference>
<feature type="transmembrane region" description="Helical" evidence="3">
    <location>
        <begin position="85"/>
        <end position="106"/>
    </location>
</feature>
<dbReference type="SUPFAM" id="SSF55073">
    <property type="entry name" value="Nucleotide cyclase"/>
    <property type="match status" value="1"/>
</dbReference>
<keyword evidence="3" id="KW-1133">Transmembrane helix</keyword>
<comment type="caution">
    <text evidence="5">The sequence shown here is derived from an EMBL/GenBank/DDBJ whole genome shotgun (WGS) entry which is preliminary data.</text>
</comment>
<dbReference type="PROSITE" id="PS50887">
    <property type="entry name" value="GGDEF"/>
    <property type="match status" value="1"/>
</dbReference>
<dbReference type="InterPro" id="IPR050469">
    <property type="entry name" value="Diguanylate_Cyclase"/>
</dbReference>
<dbReference type="SMART" id="SM00267">
    <property type="entry name" value="GGDEF"/>
    <property type="match status" value="1"/>
</dbReference>
<evidence type="ECO:0000256" key="1">
    <source>
        <dbReference type="ARBA" id="ARBA00012528"/>
    </source>
</evidence>
<sequence>MPLIILSPLLLLLIAVCFYPDLPVFYILPFPETAYLALATIALLAALMRQTDWLYWLALLASYFAALQFSSAANSAVTGNMAEGQITQLAVLPLLTAVTMLLLAVIPKPLLSKPAGILLLLSGPALLFLGVALPLNVWLAKAQLPSVVLQHLPGCQGLTWLHAWFLLIIAGIWLIIINVKMRNPAQWGQFAIWLATIIGMEVSYKPEFAGWSIVAATLAILLTLAFQMLHLAYIDELTQLPQRRALLSHLNRLGRKSAVCMLDVDHFKKFNDTYGHDVGDQVLKLLGSILNSIKGLKAYRYGGEEFTLVFSHNNPELLQEKLEEVRLAVAEYPLVIRKPDRPNQADTGKTQRGSGAAEKTVNVTISLGCCIKQKGETPMQLLKRADEALYAAKKAGRNIAVLKA</sequence>
<dbReference type="PANTHER" id="PTHR45138:SF9">
    <property type="entry name" value="DIGUANYLATE CYCLASE DGCM-RELATED"/>
    <property type="match status" value="1"/>
</dbReference>
<proteinExistence type="predicted"/>
<dbReference type="EC" id="2.7.7.65" evidence="1"/>
<feature type="domain" description="GGDEF" evidence="4">
    <location>
        <begin position="255"/>
        <end position="404"/>
    </location>
</feature>
<gene>
    <name evidence="5" type="ORF">GCM10010919_04470</name>
</gene>
<evidence type="ECO:0000259" key="4">
    <source>
        <dbReference type="PROSITE" id="PS50887"/>
    </source>
</evidence>
<dbReference type="InterPro" id="IPR043128">
    <property type="entry name" value="Rev_trsase/Diguanyl_cyclase"/>
</dbReference>
<dbReference type="RefSeq" id="WP_189429696.1">
    <property type="nucleotide sequence ID" value="NZ_BNAO01000001.1"/>
</dbReference>
<protein>
    <recommendedName>
        <fullName evidence="1">diguanylate cyclase</fullName>
        <ecNumber evidence="1">2.7.7.65</ecNumber>
    </recommendedName>
</protein>
<feature type="transmembrane region" description="Helical" evidence="3">
    <location>
        <begin position="210"/>
        <end position="234"/>
    </location>
</feature>
<feature type="transmembrane region" description="Helical" evidence="3">
    <location>
        <begin position="27"/>
        <end position="47"/>
    </location>
</feature>
<dbReference type="Gene3D" id="3.30.70.270">
    <property type="match status" value="1"/>
</dbReference>
<dbReference type="PANTHER" id="PTHR45138">
    <property type="entry name" value="REGULATORY COMPONENTS OF SENSORY TRANSDUCTION SYSTEM"/>
    <property type="match status" value="1"/>
</dbReference>
<evidence type="ECO:0000256" key="2">
    <source>
        <dbReference type="ARBA" id="ARBA00034247"/>
    </source>
</evidence>
<evidence type="ECO:0000256" key="3">
    <source>
        <dbReference type="SAM" id="Phobius"/>
    </source>
</evidence>
<dbReference type="InterPro" id="IPR029787">
    <property type="entry name" value="Nucleotide_cyclase"/>
</dbReference>
<dbReference type="Proteomes" id="UP000659697">
    <property type="component" value="Unassembled WGS sequence"/>
</dbReference>
<comment type="catalytic activity">
    <reaction evidence="2">
        <text>2 GTP = 3',3'-c-di-GMP + 2 diphosphate</text>
        <dbReference type="Rhea" id="RHEA:24898"/>
        <dbReference type="ChEBI" id="CHEBI:33019"/>
        <dbReference type="ChEBI" id="CHEBI:37565"/>
        <dbReference type="ChEBI" id="CHEBI:58805"/>
        <dbReference type="EC" id="2.7.7.65"/>
    </reaction>
</comment>
<feature type="transmembrane region" description="Helical" evidence="3">
    <location>
        <begin position="118"/>
        <end position="140"/>
    </location>
</feature>
<evidence type="ECO:0000313" key="6">
    <source>
        <dbReference type="Proteomes" id="UP000659697"/>
    </source>
</evidence>
<feature type="transmembrane region" description="Helical" evidence="3">
    <location>
        <begin position="54"/>
        <end position="73"/>
    </location>
</feature>
<name>A0ABQ3L2K9_9ALTE</name>
<feature type="transmembrane region" description="Helical" evidence="3">
    <location>
        <begin position="160"/>
        <end position="179"/>
    </location>
</feature>
<organism evidence="5 6">
    <name type="scientific">Alishewanella longhuensis</name>
    <dbReference type="NCBI Taxonomy" id="1091037"/>
    <lineage>
        <taxon>Bacteria</taxon>
        <taxon>Pseudomonadati</taxon>
        <taxon>Pseudomonadota</taxon>
        <taxon>Gammaproteobacteria</taxon>
        <taxon>Alteromonadales</taxon>
        <taxon>Alteromonadaceae</taxon>
        <taxon>Alishewanella</taxon>
    </lineage>
</organism>
<evidence type="ECO:0000313" key="5">
    <source>
        <dbReference type="EMBL" id="GHG60765.1"/>
    </source>
</evidence>
<dbReference type="CDD" id="cd01949">
    <property type="entry name" value="GGDEF"/>
    <property type="match status" value="1"/>
</dbReference>
<reference evidence="6" key="1">
    <citation type="journal article" date="2019" name="Int. J. Syst. Evol. Microbiol.">
        <title>The Global Catalogue of Microorganisms (GCM) 10K type strain sequencing project: providing services to taxonomists for standard genome sequencing and annotation.</title>
        <authorList>
            <consortium name="The Broad Institute Genomics Platform"/>
            <consortium name="The Broad Institute Genome Sequencing Center for Infectious Disease"/>
            <person name="Wu L."/>
            <person name="Ma J."/>
        </authorList>
    </citation>
    <scope>NUCLEOTIDE SEQUENCE [LARGE SCALE GENOMIC DNA]</scope>
    <source>
        <strain evidence="6">CGMCC 1.7003</strain>
    </source>
</reference>
<dbReference type="InterPro" id="IPR000160">
    <property type="entry name" value="GGDEF_dom"/>
</dbReference>
<keyword evidence="6" id="KW-1185">Reference proteome</keyword>
<keyword evidence="3" id="KW-0812">Transmembrane</keyword>
<dbReference type="Pfam" id="PF00990">
    <property type="entry name" value="GGDEF"/>
    <property type="match status" value="2"/>
</dbReference>
<keyword evidence="3" id="KW-0472">Membrane</keyword>